<dbReference type="Proteomes" id="UP000266489">
    <property type="component" value="Unassembled WGS sequence"/>
</dbReference>
<dbReference type="InterPro" id="IPR006108">
    <property type="entry name" value="3HC_DH_C"/>
</dbReference>
<dbReference type="InterPro" id="IPR008927">
    <property type="entry name" value="6-PGluconate_DH-like_C_sf"/>
</dbReference>
<dbReference type="Gene3D" id="1.10.1040.10">
    <property type="entry name" value="N-(1-d-carboxylethyl)-l-norvaline Dehydrogenase, domain 2"/>
    <property type="match status" value="1"/>
</dbReference>
<dbReference type="Gene3D" id="3.40.50.720">
    <property type="entry name" value="NAD(P)-binding Rossmann-like Domain"/>
    <property type="match status" value="1"/>
</dbReference>
<feature type="site" description="Important for catalytic activity" evidence="2">
    <location>
        <position position="144"/>
    </location>
</feature>
<gene>
    <name evidence="6" type="ORF">SMC5_08125</name>
    <name evidence="5" type="ORF">SMC6_07310</name>
</gene>
<dbReference type="FunFam" id="3.40.50.720:FF:000009">
    <property type="entry name" value="Fatty oxidation complex, alpha subunit"/>
    <property type="match status" value="1"/>
</dbReference>
<evidence type="ECO:0000256" key="1">
    <source>
        <dbReference type="ARBA" id="ARBA00023002"/>
    </source>
</evidence>
<feature type="domain" description="3-hydroxyacyl-CoA dehydrogenase NAD binding" evidence="4">
    <location>
        <begin position="6"/>
        <end position="185"/>
    </location>
</feature>
<dbReference type="EMBL" id="QXIT01000125">
    <property type="protein sequence ID" value="RIE07186.1"/>
    <property type="molecule type" value="Genomic_DNA"/>
</dbReference>
<dbReference type="AlphaFoldDB" id="A0A398CUY3"/>
<keyword evidence="1" id="KW-0560">Oxidoreductase</keyword>
<dbReference type="GO" id="GO:0006635">
    <property type="term" value="P:fatty acid beta-oxidation"/>
    <property type="evidence" value="ECO:0007669"/>
    <property type="project" value="TreeGrafter"/>
</dbReference>
<accession>A0A398CUY3</accession>
<dbReference type="PANTHER" id="PTHR48075">
    <property type="entry name" value="3-HYDROXYACYL-COA DEHYDROGENASE FAMILY PROTEIN"/>
    <property type="match status" value="1"/>
</dbReference>
<dbReference type="SUPFAM" id="SSF51735">
    <property type="entry name" value="NAD(P)-binding Rossmann-fold domains"/>
    <property type="match status" value="1"/>
</dbReference>
<evidence type="ECO:0000313" key="6">
    <source>
        <dbReference type="EMBL" id="RIE08412.1"/>
    </source>
</evidence>
<evidence type="ECO:0000259" key="4">
    <source>
        <dbReference type="Pfam" id="PF02737"/>
    </source>
</evidence>
<accession>A0A398CZY9</accession>
<dbReference type="SUPFAM" id="SSF48179">
    <property type="entry name" value="6-phosphogluconate dehydrogenase C-terminal domain-like"/>
    <property type="match status" value="1"/>
</dbReference>
<dbReference type="PIRSF" id="PIRSF000105">
    <property type="entry name" value="HCDH"/>
    <property type="match status" value="1"/>
</dbReference>
<evidence type="ECO:0000313" key="7">
    <source>
        <dbReference type="Proteomes" id="UP000266260"/>
    </source>
</evidence>
<proteinExistence type="predicted"/>
<protein>
    <submittedName>
        <fullName evidence="5">3-hydroxyacyl-CoA dehydrogenase family protein</fullName>
    </submittedName>
</protein>
<dbReference type="InterPro" id="IPR022694">
    <property type="entry name" value="3-OHacyl-CoA_DH"/>
</dbReference>
<feature type="domain" description="3-hydroxyacyl-CoA dehydrogenase C-terminal" evidence="3">
    <location>
        <begin position="190"/>
        <end position="286"/>
    </location>
</feature>
<dbReference type="InterPro" id="IPR006176">
    <property type="entry name" value="3-OHacyl-CoA_DH_NAD-bd"/>
</dbReference>
<evidence type="ECO:0000259" key="3">
    <source>
        <dbReference type="Pfam" id="PF00725"/>
    </source>
</evidence>
<comment type="caution">
    <text evidence="5">The sequence shown here is derived from an EMBL/GenBank/DDBJ whole genome shotgun (WGS) entry which is preliminary data.</text>
</comment>
<organism evidence="5 7">
    <name type="scientific">Candidatus Cryosericum odellii</name>
    <dbReference type="NCBI Taxonomy" id="2290917"/>
    <lineage>
        <taxon>Bacteria</taxon>
        <taxon>Pseudomonadati</taxon>
        <taxon>Caldisericota/Cryosericota group</taxon>
        <taxon>Candidatus Cryosericota</taxon>
        <taxon>Candidatus Cryosericia</taxon>
        <taxon>Candidatus Cryosericales</taxon>
        <taxon>Candidatus Cryosericaceae</taxon>
        <taxon>Candidatus Cryosericum</taxon>
    </lineage>
</organism>
<keyword evidence="7" id="KW-1185">Reference proteome</keyword>
<name>A0A398CUY3_9BACT</name>
<dbReference type="InterPro" id="IPR036291">
    <property type="entry name" value="NAD(P)-bd_dom_sf"/>
</dbReference>
<dbReference type="Pfam" id="PF00725">
    <property type="entry name" value="3HCDH"/>
    <property type="match status" value="1"/>
</dbReference>
<evidence type="ECO:0000313" key="8">
    <source>
        <dbReference type="Proteomes" id="UP000266489"/>
    </source>
</evidence>
<dbReference type="PANTHER" id="PTHR48075:SF5">
    <property type="entry name" value="3-HYDROXYBUTYRYL-COA DEHYDROGENASE"/>
    <property type="match status" value="1"/>
</dbReference>
<sequence length="297" mass="32841">MEIRRIAVFGAGVMGAGIAQDAAAHGLEVVLVDQTEDGLMHARQSIENSLDLEVQRWGITGSEKKVLLSHIKFTLNRRDVGSVDLVIEAIPDDLAAKQELFAQLESQFEQICPGGIIYVSNTAILPITDIALKMVNKDRLVGMHFLAPVPVIKLVEMVRGVHTSQATVDRAKELARRMGKTPVDVLENPGYITARLVVPLINEAMMLYQEGTASKEDIDVAMRLGFGFNKGPFALADQIGLDVVLGWSENLFRELGETRYRPHALIRNLTRRGHLGVKTGEGFYRYEIPVDNAEEKI</sequence>
<dbReference type="GO" id="GO:0070403">
    <property type="term" value="F:NAD+ binding"/>
    <property type="evidence" value="ECO:0007669"/>
    <property type="project" value="InterPro"/>
</dbReference>
<evidence type="ECO:0000313" key="5">
    <source>
        <dbReference type="EMBL" id="RIE07186.1"/>
    </source>
</evidence>
<dbReference type="Pfam" id="PF02737">
    <property type="entry name" value="3HCDH_N"/>
    <property type="match status" value="1"/>
</dbReference>
<dbReference type="Proteomes" id="UP000266260">
    <property type="component" value="Unassembled WGS sequence"/>
</dbReference>
<evidence type="ECO:0000256" key="2">
    <source>
        <dbReference type="PIRSR" id="PIRSR000105-1"/>
    </source>
</evidence>
<dbReference type="RefSeq" id="WP_119120307.1">
    <property type="nucleotide sequence ID" value="NZ_QXIT01000125.1"/>
</dbReference>
<dbReference type="OrthoDB" id="9771883at2"/>
<dbReference type="EMBL" id="QXIU01000201">
    <property type="protein sequence ID" value="RIE08412.1"/>
    <property type="molecule type" value="Genomic_DNA"/>
</dbReference>
<dbReference type="GO" id="GO:0008691">
    <property type="term" value="F:3-hydroxybutyryl-CoA dehydrogenase activity"/>
    <property type="evidence" value="ECO:0007669"/>
    <property type="project" value="TreeGrafter"/>
</dbReference>
<reference evidence="7 8" key="1">
    <citation type="submission" date="2018-09" db="EMBL/GenBank/DDBJ databases">
        <title>Discovery and Ecogenomic Context for Candidatus Cryosericales, a Global Caldiserica Order Active in Thawing Permafrost.</title>
        <authorList>
            <person name="Martinez M.A."/>
            <person name="Woodcroft B.J."/>
            <person name="Ignacio Espinoza J.C."/>
            <person name="Zayed A."/>
            <person name="Singleton C.M."/>
            <person name="Boyd J."/>
            <person name="Li Y.-F."/>
            <person name="Purvine S."/>
            <person name="Maughan H."/>
            <person name="Hodgkins S.B."/>
            <person name="Anderson D."/>
            <person name="Sederholm M."/>
            <person name="Temperton B."/>
            <person name="Saleska S.R."/>
            <person name="Tyson G.W."/>
            <person name="Rich V.I."/>
        </authorList>
    </citation>
    <scope>NUCLEOTIDE SEQUENCE [LARGE SCALE GENOMIC DNA]</scope>
    <source>
        <strain evidence="6 8">SMC5</strain>
        <strain evidence="5 7">SMC6</strain>
    </source>
</reference>
<dbReference type="InterPro" id="IPR013328">
    <property type="entry name" value="6PGD_dom2"/>
</dbReference>